<keyword evidence="8" id="KW-1185">Reference proteome</keyword>
<dbReference type="Gene3D" id="1.10.150.130">
    <property type="match status" value="1"/>
</dbReference>
<keyword evidence="3" id="KW-0233">DNA recombination</keyword>
<feature type="domain" description="Tyr recombinase" evidence="5">
    <location>
        <begin position="173"/>
        <end position="369"/>
    </location>
</feature>
<evidence type="ECO:0000256" key="3">
    <source>
        <dbReference type="ARBA" id="ARBA00023172"/>
    </source>
</evidence>
<dbReference type="EMBL" id="JACCEL010000001">
    <property type="protein sequence ID" value="MBG9977267.1"/>
    <property type="molecule type" value="Genomic_DNA"/>
</dbReference>
<sequence>MWVVPTKSGKFKFVEDYTDRSGNRKYASTTMNTDSSQAEKKARKIIAEKIRKKTEEVEENNDNITFKELADQFLEYKGLSIKKSTLVNYVANLRKVHEHIGDLHLDELTPGKINIIFVKMFKDGLSYKTVSERYKLICAVINYGIDFDLMDDNNIISKLRVDKINLPNKEEKKELKYLEVDEAEDLLNRMIVSDDEELSDFFRLQMKTGMRFNEVAALHIQDIDLINKTIFVRYTYDKVNKIFTLPKGNETRLNNINDDTIELIQKIMRRRKILLMAYGLRKTTLLFFRDDGTPIDITTSQNKLHEYESKEKVLTTQIFRHTFITRMVENYVPATLIAEHVGHKDTQLIERVYNHFSGKMKEDLKSAINDVII</sequence>
<dbReference type="Pfam" id="PF00589">
    <property type="entry name" value="Phage_integrase"/>
    <property type="match status" value="1"/>
</dbReference>
<dbReference type="InterPro" id="IPR050090">
    <property type="entry name" value="Tyrosine_recombinase_XerCD"/>
</dbReference>
<dbReference type="InterPro" id="IPR044068">
    <property type="entry name" value="CB"/>
</dbReference>
<comment type="caution">
    <text evidence="7">The sequence shown here is derived from an EMBL/GenBank/DDBJ whole genome shotgun (WGS) entry which is preliminary data.</text>
</comment>
<proteinExistence type="inferred from homology"/>
<evidence type="ECO:0000313" key="8">
    <source>
        <dbReference type="Proteomes" id="UP000823401"/>
    </source>
</evidence>
<dbReference type="InterPro" id="IPR013762">
    <property type="entry name" value="Integrase-like_cat_sf"/>
</dbReference>
<protein>
    <submittedName>
        <fullName evidence="7">Tyrosine-type recombinase/integrase</fullName>
    </submittedName>
</protein>
<dbReference type="RefSeq" id="WP_197103154.1">
    <property type="nucleotide sequence ID" value="NZ_JACCEL010000001.1"/>
</dbReference>
<evidence type="ECO:0000313" key="7">
    <source>
        <dbReference type="EMBL" id="MBG9977267.1"/>
    </source>
</evidence>
<organism evidence="7 8">
    <name type="scientific">Ruoffia tabacinasalis</name>
    <dbReference type="NCBI Taxonomy" id="87458"/>
    <lineage>
        <taxon>Bacteria</taxon>
        <taxon>Bacillati</taxon>
        <taxon>Bacillota</taxon>
        <taxon>Bacilli</taxon>
        <taxon>Lactobacillales</taxon>
        <taxon>Aerococcaceae</taxon>
        <taxon>Ruoffia</taxon>
    </lineage>
</organism>
<dbReference type="PROSITE" id="PS51898">
    <property type="entry name" value="TYR_RECOMBINASE"/>
    <property type="match status" value="1"/>
</dbReference>
<evidence type="ECO:0000256" key="1">
    <source>
        <dbReference type="ARBA" id="ARBA00008857"/>
    </source>
</evidence>
<dbReference type="SUPFAM" id="SSF56349">
    <property type="entry name" value="DNA breaking-rejoining enzymes"/>
    <property type="match status" value="1"/>
</dbReference>
<keyword evidence="2 4" id="KW-0238">DNA-binding</keyword>
<reference evidence="7 8" key="1">
    <citation type="submission" date="2020-07" db="EMBL/GenBank/DDBJ databases">
        <title>Facklamia lactis sp. nov., isolated from raw milk.</title>
        <authorList>
            <person name="Doll E.V."/>
            <person name="Huptas C."/>
            <person name="Staib L."/>
            <person name="Wenning M."/>
            <person name="Scherer S."/>
        </authorList>
    </citation>
    <scope>NUCLEOTIDE SEQUENCE [LARGE SCALE GENOMIC DNA]</scope>
    <source>
        <strain evidence="7 8">DSM 104272</strain>
    </source>
</reference>
<dbReference type="PANTHER" id="PTHR30349">
    <property type="entry name" value="PHAGE INTEGRASE-RELATED"/>
    <property type="match status" value="1"/>
</dbReference>
<gene>
    <name evidence="7" type="ORF">HYQ42_00585</name>
</gene>
<evidence type="ECO:0000256" key="4">
    <source>
        <dbReference type="PROSITE-ProRule" id="PRU01248"/>
    </source>
</evidence>
<feature type="domain" description="Core-binding (CB)" evidence="6">
    <location>
        <begin position="64"/>
        <end position="145"/>
    </location>
</feature>
<dbReference type="InterPro" id="IPR002104">
    <property type="entry name" value="Integrase_catalytic"/>
</dbReference>
<evidence type="ECO:0000259" key="6">
    <source>
        <dbReference type="PROSITE" id="PS51900"/>
    </source>
</evidence>
<dbReference type="PANTHER" id="PTHR30349:SF64">
    <property type="entry name" value="PROPHAGE INTEGRASE INTD-RELATED"/>
    <property type="match status" value="1"/>
</dbReference>
<dbReference type="PROSITE" id="PS51900">
    <property type="entry name" value="CB"/>
    <property type="match status" value="1"/>
</dbReference>
<evidence type="ECO:0000256" key="2">
    <source>
        <dbReference type="ARBA" id="ARBA00023125"/>
    </source>
</evidence>
<evidence type="ECO:0000259" key="5">
    <source>
        <dbReference type="PROSITE" id="PS51898"/>
    </source>
</evidence>
<accession>A0ABS0LG97</accession>
<dbReference type="InterPro" id="IPR010998">
    <property type="entry name" value="Integrase_recombinase_N"/>
</dbReference>
<dbReference type="InterPro" id="IPR011010">
    <property type="entry name" value="DNA_brk_join_enz"/>
</dbReference>
<comment type="similarity">
    <text evidence="1">Belongs to the 'phage' integrase family.</text>
</comment>
<dbReference type="Gene3D" id="1.10.443.10">
    <property type="entry name" value="Intergrase catalytic core"/>
    <property type="match status" value="1"/>
</dbReference>
<name>A0ABS0LG97_9LACT</name>
<dbReference type="Proteomes" id="UP000823401">
    <property type="component" value="Unassembled WGS sequence"/>
</dbReference>